<dbReference type="Pfam" id="PF07707">
    <property type="entry name" value="BACK"/>
    <property type="match status" value="1"/>
</dbReference>
<sequence>MQLLRVNSNNELVVPPFECAWLSDESQQLDDDVGCIAFEVKGETDAAVIFKPTPGSRRWQHMAREGGPTLFSWKDPSPSQGTRHIGLAAWDKFVAYRNIRMHRAACCSNDGQAHDRNTTQVASLEQLCRQSVLQNLSVQNVCAGLHVTHLLEPALDDMAASLLTFLSQNLESVLAQQSSDFVTLPLPIMIALLKNPSLVSEELKLYEAVVMWAQQQHFDAQQSEDALSQLLPLIRFPLMSLEELQAVERSPLTEVALMKDLLAEALDSYGCSTSRTVEMHAPKRAAIAVESKRHVRGMAGVDSLAAARFQRRLSPAATPLMYMCDGDHNGVCHYIGTAYGQQKFVNPALSGRLQVTASSPTCRFTDPKAVVSGHFLRNNAAGQRRDGGIWWRVDLGEQHLLMCNYYTMRHDASPDYPRSWTLQASTDGVVWVDLRQHTDDCTINMAGQYASWPVTGHAARRPFRFFQLLLAPAASTSGRANSRTSPLSYLEFYGYFFREASSS</sequence>
<reference evidence="2 3" key="1">
    <citation type="journal article" date="2024" name="Nat. Commun.">
        <title>Phylogenomics reveals the evolutionary origins of lichenization in chlorophyte algae.</title>
        <authorList>
            <person name="Puginier C."/>
            <person name="Libourel C."/>
            <person name="Otte J."/>
            <person name="Skaloud P."/>
            <person name="Haon M."/>
            <person name="Grisel S."/>
            <person name="Petersen M."/>
            <person name="Berrin J.G."/>
            <person name="Delaux P.M."/>
            <person name="Dal Grande F."/>
            <person name="Keller J."/>
        </authorList>
    </citation>
    <scope>NUCLEOTIDE SEQUENCE [LARGE SCALE GENOMIC DNA]</scope>
    <source>
        <strain evidence="2 3">SAG 216-7</strain>
    </source>
</reference>
<dbReference type="SUPFAM" id="SSF49785">
    <property type="entry name" value="Galactose-binding domain-like"/>
    <property type="match status" value="1"/>
</dbReference>
<evidence type="ECO:0000259" key="1">
    <source>
        <dbReference type="SMART" id="SM00875"/>
    </source>
</evidence>
<evidence type="ECO:0000313" key="3">
    <source>
        <dbReference type="Proteomes" id="UP001491310"/>
    </source>
</evidence>
<dbReference type="Gene3D" id="1.25.40.420">
    <property type="match status" value="1"/>
</dbReference>
<organism evidence="2 3">
    <name type="scientific">Coccomyxa subellipsoidea</name>
    <dbReference type="NCBI Taxonomy" id="248742"/>
    <lineage>
        <taxon>Eukaryota</taxon>
        <taxon>Viridiplantae</taxon>
        <taxon>Chlorophyta</taxon>
        <taxon>core chlorophytes</taxon>
        <taxon>Trebouxiophyceae</taxon>
        <taxon>Trebouxiophyceae incertae sedis</taxon>
        <taxon>Coccomyxaceae</taxon>
        <taxon>Coccomyxa</taxon>
    </lineage>
</organism>
<gene>
    <name evidence="2" type="ORF">WJX75_005733</name>
</gene>
<dbReference type="SMART" id="SM00875">
    <property type="entry name" value="BACK"/>
    <property type="match status" value="1"/>
</dbReference>
<dbReference type="Gene3D" id="2.60.120.260">
    <property type="entry name" value="Galactose-binding domain-like"/>
    <property type="match status" value="1"/>
</dbReference>
<dbReference type="Proteomes" id="UP001491310">
    <property type="component" value="Unassembled WGS sequence"/>
</dbReference>
<comment type="caution">
    <text evidence="2">The sequence shown here is derived from an EMBL/GenBank/DDBJ whole genome shotgun (WGS) entry which is preliminary data.</text>
</comment>
<dbReference type="InterPro" id="IPR011705">
    <property type="entry name" value="BACK"/>
</dbReference>
<dbReference type="PANTHER" id="PTHR47457">
    <property type="entry name" value="OS05G0345500 PROTEIN"/>
    <property type="match status" value="1"/>
</dbReference>
<dbReference type="InterPro" id="IPR008979">
    <property type="entry name" value="Galactose-bd-like_sf"/>
</dbReference>
<dbReference type="EMBL" id="JALJOT010000003">
    <property type="protein sequence ID" value="KAK9916682.1"/>
    <property type="molecule type" value="Genomic_DNA"/>
</dbReference>
<proteinExistence type="predicted"/>
<name>A0ABR2YYG7_9CHLO</name>
<keyword evidence="3" id="KW-1185">Reference proteome</keyword>
<dbReference type="Pfam" id="PF00754">
    <property type="entry name" value="F5_F8_type_C"/>
    <property type="match status" value="1"/>
</dbReference>
<protein>
    <recommendedName>
        <fullName evidence="1">BACK domain-containing protein</fullName>
    </recommendedName>
</protein>
<evidence type="ECO:0000313" key="2">
    <source>
        <dbReference type="EMBL" id="KAK9916682.1"/>
    </source>
</evidence>
<dbReference type="InterPro" id="IPR000421">
    <property type="entry name" value="FA58C"/>
</dbReference>
<accession>A0ABR2YYG7</accession>
<feature type="domain" description="BACK" evidence="1">
    <location>
        <begin position="142"/>
        <end position="248"/>
    </location>
</feature>
<dbReference type="PANTHER" id="PTHR47457:SF1">
    <property type="entry name" value="BTB DOMAIN-CONTAINING PROTEIN-RELATED"/>
    <property type="match status" value="1"/>
</dbReference>